<dbReference type="InterPro" id="IPR036388">
    <property type="entry name" value="WH-like_DNA-bd_sf"/>
</dbReference>
<dbReference type="SUPFAM" id="SSF52172">
    <property type="entry name" value="CheY-like"/>
    <property type="match status" value="1"/>
</dbReference>
<dbReference type="RefSeq" id="WP_380049805.1">
    <property type="nucleotide sequence ID" value="NZ_JBHSOH010000014.1"/>
</dbReference>
<dbReference type="Proteomes" id="UP001595979">
    <property type="component" value="Unassembled WGS sequence"/>
</dbReference>
<feature type="modified residue" description="4-aspartylphosphate" evidence="3">
    <location>
        <position position="63"/>
    </location>
</feature>
<dbReference type="Pfam" id="PF00072">
    <property type="entry name" value="Response_reg"/>
    <property type="match status" value="1"/>
</dbReference>
<keyword evidence="2" id="KW-0238">DNA-binding</keyword>
<dbReference type="InterPro" id="IPR039420">
    <property type="entry name" value="WalR-like"/>
</dbReference>
<gene>
    <name evidence="5" type="ORF">ACFPQ6_12355</name>
</gene>
<feature type="domain" description="Response regulatory" evidence="4">
    <location>
        <begin position="12"/>
        <end position="130"/>
    </location>
</feature>
<protein>
    <submittedName>
        <fullName evidence="5">Response regulator</fullName>
    </submittedName>
</protein>
<dbReference type="CDD" id="cd17535">
    <property type="entry name" value="REC_NarL-like"/>
    <property type="match status" value="1"/>
</dbReference>
<dbReference type="EMBL" id="JBHSOH010000014">
    <property type="protein sequence ID" value="MFC5849102.1"/>
    <property type="molecule type" value="Genomic_DNA"/>
</dbReference>
<dbReference type="SMART" id="SM00448">
    <property type="entry name" value="REC"/>
    <property type="match status" value="1"/>
</dbReference>
<evidence type="ECO:0000256" key="1">
    <source>
        <dbReference type="ARBA" id="ARBA00022553"/>
    </source>
</evidence>
<dbReference type="InterPro" id="IPR011006">
    <property type="entry name" value="CheY-like_superfamily"/>
</dbReference>
<dbReference type="Gene3D" id="1.10.10.10">
    <property type="entry name" value="Winged helix-like DNA-binding domain superfamily/Winged helix DNA-binding domain"/>
    <property type="match status" value="1"/>
</dbReference>
<proteinExistence type="predicted"/>
<dbReference type="InterPro" id="IPR000792">
    <property type="entry name" value="Tscrpt_reg_LuxR_C"/>
</dbReference>
<sequence length="237" mass="25131">MSRNGSVLTVFSVALVEDEALFRDLLHRSLEQTGQIRVVGSYGGAEEALADGAMSGADAALLDIDLGGEDGIAVGRALRERHPSLGIVLLSNHAHLAFAHDLIAVNLTGWAYLLKKSVRDVHTILRAIGGVCQGQVVLDPALMDRALPDDGRKSVLTPRQVEVWRLITQGYSNAAIAGQLGLSTKWIDNAVGGVYAALGIDTRDPGINARVSAALLYAREAGRAHLTVLPRDNGTDL</sequence>
<dbReference type="SUPFAM" id="SSF46894">
    <property type="entry name" value="C-terminal effector domain of the bipartite response regulators"/>
    <property type="match status" value="1"/>
</dbReference>
<dbReference type="InterPro" id="IPR001789">
    <property type="entry name" value="Sig_transdc_resp-reg_receiver"/>
</dbReference>
<keyword evidence="6" id="KW-1185">Reference proteome</keyword>
<dbReference type="InterPro" id="IPR016032">
    <property type="entry name" value="Sig_transdc_resp-reg_C-effctor"/>
</dbReference>
<evidence type="ECO:0000256" key="3">
    <source>
        <dbReference type="PROSITE-ProRule" id="PRU00169"/>
    </source>
</evidence>
<keyword evidence="1 3" id="KW-0597">Phosphoprotein</keyword>
<reference evidence="6" key="1">
    <citation type="journal article" date="2019" name="Int. J. Syst. Evol. Microbiol.">
        <title>The Global Catalogue of Microorganisms (GCM) 10K type strain sequencing project: providing services to taxonomists for standard genome sequencing and annotation.</title>
        <authorList>
            <consortium name="The Broad Institute Genomics Platform"/>
            <consortium name="The Broad Institute Genome Sequencing Center for Infectious Disease"/>
            <person name="Wu L."/>
            <person name="Ma J."/>
        </authorList>
    </citation>
    <scope>NUCLEOTIDE SEQUENCE [LARGE SCALE GENOMIC DNA]</scope>
    <source>
        <strain evidence="6">CGMCC 1.15053</strain>
    </source>
</reference>
<evidence type="ECO:0000259" key="4">
    <source>
        <dbReference type="PROSITE" id="PS50110"/>
    </source>
</evidence>
<name>A0ABW1DKG9_9DEIO</name>
<dbReference type="Pfam" id="PF00196">
    <property type="entry name" value="GerE"/>
    <property type="match status" value="1"/>
</dbReference>
<dbReference type="SMART" id="SM00421">
    <property type="entry name" value="HTH_LUXR"/>
    <property type="match status" value="1"/>
</dbReference>
<dbReference type="Gene3D" id="3.40.50.2300">
    <property type="match status" value="1"/>
</dbReference>
<evidence type="ECO:0000313" key="5">
    <source>
        <dbReference type="EMBL" id="MFC5849102.1"/>
    </source>
</evidence>
<dbReference type="InterPro" id="IPR058245">
    <property type="entry name" value="NreC/VraR/RcsB-like_REC"/>
</dbReference>
<dbReference type="PROSITE" id="PS50110">
    <property type="entry name" value="RESPONSE_REGULATORY"/>
    <property type="match status" value="1"/>
</dbReference>
<accession>A0ABW1DKG9</accession>
<organism evidence="5 6">
    <name type="scientific">Deinococcus petrolearius</name>
    <dbReference type="NCBI Taxonomy" id="1751295"/>
    <lineage>
        <taxon>Bacteria</taxon>
        <taxon>Thermotogati</taxon>
        <taxon>Deinococcota</taxon>
        <taxon>Deinococci</taxon>
        <taxon>Deinococcales</taxon>
        <taxon>Deinococcaceae</taxon>
        <taxon>Deinococcus</taxon>
    </lineage>
</organism>
<dbReference type="PANTHER" id="PTHR43214">
    <property type="entry name" value="TWO-COMPONENT RESPONSE REGULATOR"/>
    <property type="match status" value="1"/>
</dbReference>
<comment type="caution">
    <text evidence="5">The sequence shown here is derived from an EMBL/GenBank/DDBJ whole genome shotgun (WGS) entry which is preliminary data.</text>
</comment>
<evidence type="ECO:0000313" key="6">
    <source>
        <dbReference type="Proteomes" id="UP001595979"/>
    </source>
</evidence>
<evidence type="ECO:0000256" key="2">
    <source>
        <dbReference type="ARBA" id="ARBA00023125"/>
    </source>
</evidence>